<dbReference type="SUPFAM" id="SSF82771">
    <property type="entry name" value="GIY-YIG endonuclease"/>
    <property type="match status" value="1"/>
</dbReference>
<dbReference type="Proteomes" id="UP000256405">
    <property type="component" value="Unassembled WGS sequence"/>
</dbReference>
<evidence type="ECO:0000313" key="2">
    <source>
        <dbReference type="EMBL" id="REG81872.1"/>
    </source>
</evidence>
<organism evidence="2 3">
    <name type="scientific">Algoriphagus antarcticus</name>
    <dbReference type="NCBI Taxonomy" id="238540"/>
    <lineage>
        <taxon>Bacteria</taxon>
        <taxon>Pseudomonadati</taxon>
        <taxon>Bacteroidota</taxon>
        <taxon>Cytophagia</taxon>
        <taxon>Cytophagales</taxon>
        <taxon>Cyclobacteriaceae</taxon>
        <taxon>Algoriphagus</taxon>
    </lineage>
</organism>
<dbReference type="AlphaFoldDB" id="A0A3E0DGL8"/>
<dbReference type="EMBL" id="QUNF01000024">
    <property type="protein sequence ID" value="REG81872.1"/>
    <property type="molecule type" value="Genomic_DNA"/>
</dbReference>
<sequence>MDFLIDILHSTSADKFYVGHSNNPKRRITEHNESTFHTYTSKFRSWEVVLFQVAGSQSDALRIEKQKIAPRGNSMLPNLILETFNIYSGLVYRSDPVDQSLLVALGLVCFLSG</sequence>
<gene>
    <name evidence="2" type="ORF">C8N25_12428</name>
</gene>
<dbReference type="PROSITE" id="PS50164">
    <property type="entry name" value="GIY_YIG"/>
    <property type="match status" value="1"/>
</dbReference>
<dbReference type="InterPro" id="IPR035901">
    <property type="entry name" value="GIY-YIG_endonuc_sf"/>
</dbReference>
<dbReference type="Gene3D" id="3.40.1440.10">
    <property type="entry name" value="GIY-YIG endonuclease"/>
    <property type="match status" value="1"/>
</dbReference>
<evidence type="ECO:0000259" key="1">
    <source>
        <dbReference type="PROSITE" id="PS50164"/>
    </source>
</evidence>
<dbReference type="InterPro" id="IPR000305">
    <property type="entry name" value="GIY-YIG_endonuc"/>
</dbReference>
<name>A0A3E0DGL8_9BACT</name>
<dbReference type="OrthoDB" id="1495241at2"/>
<comment type="caution">
    <text evidence="2">The sequence shown here is derived from an EMBL/GenBank/DDBJ whole genome shotgun (WGS) entry which is preliminary data.</text>
</comment>
<proteinExistence type="predicted"/>
<keyword evidence="3" id="KW-1185">Reference proteome</keyword>
<accession>A0A3E0DGL8</accession>
<dbReference type="Pfam" id="PF01541">
    <property type="entry name" value="GIY-YIG"/>
    <property type="match status" value="1"/>
</dbReference>
<dbReference type="CDD" id="cd10449">
    <property type="entry name" value="GIY-YIG_SLX1_like"/>
    <property type="match status" value="1"/>
</dbReference>
<reference evidence="2 3" key="1">
    <citation type="submission" date="2018-08" db="EMBL/GenBank/DDBJ databases">
        <title>Genomic Encyclopedia of Archaeal and Bacterial Type Strains, Phase II (KMG-II): from individual species to whole genera.</title>
        <authorList>
            <person name="Goeker M."/>
        </authorList>
    </citation>
    <scope>NUCLEOTIDE SEQUENCE [LARGE SCALE GENOMIC DNA]</scope>
    <source>
        <strain evidence="2 3">DSM 15986</strain>
    </source>
</reference>
<dbReference type="RefSeq" id="WP_116116588.1">
    <property type="nucleotide sequence ID" value="NZ_QUNF01000024.1"/>
</dbReference>
<evidence type="ECO:0000313" key="3">
    <source>
        <dbReference type="Proteomes" id="UP000256405"/>
    </source>
</evidence>
<protein>
    <submittedName>
        <fullName evidence="2">GIY-YIG catalytic domain-containing protein</fullName>
    </submittedName>
</protein>
<feature type="domain" description="GIY-YIG" evidence="1">
    <location>
        <begin position="1"/>
        <end position="79"/>
    </location>
</feature>